<dbReference type="PANTHER" id="PTHR21047:SF2">
    <property type="entry name" value="THYMIDINE DIPHOSPHO-4-KETO-RHAMNOSE 3,5-EPIMERASE"/>
    <property type="match status" value="1"/>
</dbReference>
<keyword evidence="3" id="KW-0413">Isomerase</keyword>
<dbReference type="UniPathway" id="UPA00124"/>
<dbReference type="NCBIfam" id="TIGR01221">
    <property type="entry name" value="rmlC"/>
    <property type="match status" value="1"/>
</dbReference>
<dbReference type="SUPFAM" id="SSF51182">
    <property type="entry name" value="RmlC-like cupins"/>
    <property type="match status" value="1"/>
</dbReference>
<dbReference type="EMBL" id="LBSA01000024">
    <property type="protein sequence ID" value="KKQ08440.1"/>
    <property type="molecule type" value="Genomic_DNA"/>
</dbReference>
<name>A0A0G0F4I4_9BACT</name>
<evidence type="ECO:0000313" key="4">
    <source>
        <dbReference type="EMBL" id="KKQ08440.1"/>
    </source>
</evidence>
<comment type="caution">
    <text evidence="4">The sequence shown here is derived from an EMBL/GenBank/DDBJ whole genome shotgun (WGS) entry which is preliminary data.</text>
</comment>
<evidence type="ECO:0000256" key="1">
    <source>
        <dbReference type="PIRSR" id="PIRSR600888-1"/>
    </source>
</evidence>
<gene>
    <name evidence="4" type="ORF">US19_C0024G0010</name>
</gene>
<dbReference type="PATRIC" id="fig|1618426.3.peg.829"/>
<evidence type="ECO:0000256" key="3">
    <source>
        <dbReference type="RuleBase" id="RU364069"/>
    </source>
</evidence>
<evidence type="ECO:0000313" key="5">
    <source>
        <dbReference type="Proteomes" id="UP000034492"/>
    </source>
</evidence>
<comment type="subunit">
    <text evidence="3">Homodimer.</text>
</comment>
<accession>A0A0G0F4I4</accession>
<dbReference type="Pfam" id="PF00908">
    <property type="entry name" value="dTDP_sugar_isom"/>
    <property type="match status" value="1"/>
</dbReference>
<feature type="site" description="Participates in a stacking interaction with the thymidine ring of dTDP-4-oxo-6-deoxyglucose" evidence="2">
    <location>
        <position position="138"/>
    </location>
</feature>
<dbReference type="Proteomes" id="UP000034492">
    <property type="component" value="Unassembled WGS sequence"/>
</dbReference>
<dbReference type="InterPro" id="IPR000888">
    <property type="entry name" value="RmlC-like"/>
</dbReference>
<feature type="active site" description="Proton acceptor" evidence="1">
    <location>
        <position position="62"/>
    </location>
</feature>
<sequence length="180" mass="20791">MSFNFKKLEIPGLLLIETAVFKDGRGFFMEKYKKSDFEPEHIPDFVQDNYSYSKLGVVRGLHYQLPPYAQGKLVSVIKGEILDVAVDMRKNSPFFGKWVGVELSDENHLSFYIPPGFAHGFAVLSEEAHFFYKCTSEYNTDAEKGVRWNDPALNINWQVLNPQLCDRDRRLPKLNEAETF</sequence>
<dbReference type="GO" id="GO:0005829">
    <property type="term" value="C:cytosol"/>
    <property type="evidence" value="ECO:0007669"/>
    <property type="project" value="TreeGrafter"/>
</dbReference>
<dbReference type="AlphaFoldDB" id="A0A0G0F4I4"/>
<comment type="pathway">
    <text evidence="3">Carbohydrate biosynthesis; dTDP-L-rhamnose biosynthesis.</text>
</comment>
<dbReference type="InterPro" id="IPR014710">
    <property type="entry name" value="RmlC-like_jellyroll"/>
</dbReference>
<dbReference type="GO" id="GO:0000271">
    <property type="term" value="P:polysaccharide biosynthetic process"/>
    <property type="evidence" value="ECO:0007669"/>
    <property type="project" value="TreeGrafter"/>
</dbReference>
<proteinExistence type="inferred from homology"/>
<comment type="similarity">
    <text evidence="3">Belongs to the dTDP-4-dehydrorhamnose 3,5-epimerase family.</text>
</comment>
<feature type="active site" description="Proton donor" evidence="1">
    <location>
        <position position="132"/>
    </location>
</feature>
<organism evidence="4 5">
    <name type="scientific">Candidatus Daviesbacteria bacterium GW2011_GWB1_36_5</name>
    <dbReference type="NCBI Taxonomy" id="1618426"/>
    <lineage>
        <taxon>Bacteria</taxon>
        <taxon>Candidatus Daviesiibacteriota</taxon>
    </lineage>
</organism>
<comment type="catalytic activity">
    <reaction evidence="3">
        <text>dTDP-4-dehydro-6-deoxy-alpha-D-glucose = dTDP-4-dehydro-beta-L-rhamnose</text>
        <dbReference type="Rhea" id="RHEA:16969"/>
        <dbReference type="ChEBI" id="CHEBI:57649"/>
        <dbReference type="ChEBI" id="CHEBI:62830"/>
        <dbReference type="EC" id="5.1.3.13"/>
    </reaction>
</comment>
<comment type="function">
    <text evidence="3">Catalyzes the epimerization of the C3' and C5'positions of dTDP-6-deoxy-D-xylo-4-hexulose, forming dTDP-6-deoxy-L-lyxo-4-hexulose.</text>
</comment>
<dbReference type="CDD" id="cd00438">
    <property type="entry name" value="cupin_RmlC"/>
    <property type="match status" value="1"/>
</dbReference>
<dbReference type="GO" id="GO:0008830">
    <property type="term" value="F:dTDP-4-dehydrorhamnose 3,5-epimerase activity"/>
    <property type="evidence" value="ECO:0007669"/>
    <property type="project" value="UniProtKB-UniRule"/>
</dbReference>
<protein>
    <recommendedName>
        <fullName evidence="3">dTDP-4-dehydrorhamnose 3,5-epimerase</fullName>
        <ecNumber evidence="3">5.1.3.13</ecNumber>
    </recommendedName>
    <alternativeName>
        <fullName evidence="3">Thymidine diphospho-4-keto-rhamnose 3,5-epimerase</fullName>
    </alternativeName>
</protein>
<dbReference type="Gene3D" id="2.60.120.10">
    <property type="entry name" value="Jelly Rolls"/>
    <property type="match status" value="1"/>
</dbReference>
<reference evidence="4 5" key="1">
    <citation type="journal article" date="2015" name="Nature">
        <title>rRNA introns, odd ribosomes, and small enigmatic genomes across a large radiation of phyla.</title>
        <authorList>
            <person name="Brown C.T."/>
            <person name="Hug L.A."/>
            <person name="Thomas B.C."/>
            <person name="Sharon I."/>
            <person name="Castelle C.J."/>
            <person name="Singh A."/>
            <person name="Wilkins M.J."/>
            <person name="Williams K.H."/>
            <person name="Banfield J.F."/>
        </authorList>
    </citation>
    <scope>NUCLEOTIDE SEQUENCE [LARGE SCALE GENOMIC DNA]</scope>
</reference>
<dbReference type="EC" id="5.1.3.13" evidence="3"/>
<evidence type="ECO:0000256" key="2">
    <source>
        <dbReference type="PIRSR" id="PIRSR600888-3"/>
    </source>
</evidence>
<dbReference type="InterPro" id="IPR011051">
    <property type="entry name" value="RmlC_Cupin_sf"/>
</dbReference>
<dbReference type="GO" id="GO:0019305">
    <property type="term" value="P:dTDP-rhamnose biosynthetic process"/>
    <property type="evidence" value="ECO:0007669"/>
    <property type="project" value="UniProtKB-UniRule"/>
</dbReference>
<dbReference type="PANTHER" id="PTHR21047">
    <property type="entry name" value="DTDP-6-DEOXY-D-GLUCOSE-3,5 EPIMERASE"/>
    <property type="match status" value="1"/>
</dbReference>